<dbReference type="SMART" id="SM00954">
    <property type="entry name" value="RelA_SpoT"/>
    <property type="match status" value="1"/>
</dbReference>
<dbReference type="EMBL" id="VUNB01000005">
    <property type="protein sequence ID" value="MST69401.1"/>
    <property type="molecule type" value="Genomic_DNA"/>
</dbReference>
<evidence type="ECO:0000259" key="2">
    <source>
        <dbReference type="SMART" id="SM00954"/>
    </source>
</evidence>
<accession>A0A6A8M8X0</accession>
<gene>
    <name evidence="3" type="ORF">FYJ66_07335</name>
</gene>
<organism evidence="3">
    <name type="scientific">Baileyella intestinalis</name>
    <dbReference type="NCBI Taxonomy" id="2606709"/>
    <lineage>
        <taxon>Bacteria</taxon>
        <taxon>Bacillati</taxon>
        <taxon>Bacillota</taxon>
        <taxon>Clostridia</taxon>
        <taxon>Peptostreptococcales</taxon>
        <taxon>Anaerovoracaceae</taxon>
        <taxon>Baileyella</taxon>
    </lineage>
</organism>
<dbReference type="Pfam" id="PF04607">
    <property type="entry name" value="RelA_SpoT"/>
    <property type="match status" value="1"/>
</dbReference>
<dbReference type="InterPro" id="IPR007685">
    <property type="entry name" value="RelA_SpoT"/>
</dbReference>
<dbReference type="PANTHER" id="PTHR47837:SF2">
    <property type="entry name" value="GTP PYROPHOSPHOKINASE YWAC"/>
    <property type="match status" value="1"/>
</dbReference>
<name>A0A6A8M8X0_9FIRM</name>
<dbReference type="UniPathway" id="UPA00908">
    <property type="reaction ID" value="UER00884"/>
</dbReference>
<comment type="pathway">
    <text evidence="1">Purine metabolism; ppGpp biosynthesis; ppGpp from GTP: step 1/2.</text>
</comment>
<proteinExistence type="predicted"/>
<dbReference type="InterPro" id="IPR052366">
    <property type="entry name" value="GTP_Pyrophosphokinase"/>
</dbReference>
<dbReference type="SUPFAM" id="SSF81301">
    <property type="entry name" value="Nucleotidyltransferase"/>
    <property type="match status" value="1"/>
</dbReference>
<dbReference type="PANTHER" id="PTHR47837">
    <property type="entry name" value="GTP PYROPHOSPHOKINASE YJBM"/>
    <property type="match status" value="1"/>
</dbReference>
<protein>
    <submittedName>
        <fullName evidence="3">GTP pyrophosphokinase family protein</fullName>
    </submittedName>
</protein>
<keyword evidence="3" id="KW-0418">Kinase</keyword>
<dbReference type="GO" id="GO:0015970">
    <property type="term" value="P:guanosine tetraphosphate biosynthetic process"/>
    <property type="evidence" value="ECO:0007669"/>
    <property type="project" value="UniProtKB-UniPathway"/>
</dbReference>
<reference evidence="3" key="1">
    <citation type="submission" date="2019-09" db="EMBL/GenBank/DDBJ databases">
        <title>In-depth cultivation of the pig gut microbiome towards novel bacterial diversity and tailored functional studies.</title>
        <authorList>
            <person name="Wylensek D."/>
            <person name="Hitch T.C.A."/>
            <person name="Clavel T."/>
        </authorList>
    </citation>
    <scope>NUCLEOTIDE SEQUENCE</scope>
    <source>
        <strain evidence="3">RF-744-FAT-WT-3</strain>
    </source>
</reference>
<keyword evidence="3" id="KW-0808">Transferase</keyword>
<evidence type="ECO:0000313" key="3">
    <source>
        <dbReference type="EMBL" id="MST69401.1"/>
    </source>
</evidence>
<evidence type="ECO:0000256" key="1">
    <source>
        <dbReference type="ARBA" id="ARBA00004976"/>
    </source>
</evidence>
<dbReference type="InterPro" id="IPR043519">
    <property type="entry name" value="NT_sf"/>
</dbReference>
<dbReference type="AlphaFoldDB" id="A0A6A8M8X0"/>
<dbReference type="Gene3D" id="1.10.287.860">
    <property type="entry name" value="Nucleotidyltransferase"/>
    <property type="match status" value="1"/>
</dbReference>
<dbReference type="Gene3D" id="3.30.460.10">
    <property type="entry name" value="Beta Polymerase, domain 2"/>
    <property type="match status" value="1"/>
</dbReference>
<dbReference type="GO" id="GO:0016301">
    <property type="term" value="F:kinase activity"/>
    <property type="evidence" value="ECO:0007669"/>
    <property type="project" value="UniProtKB-KW"/>
</dbReference>
<comment type="caution">
    <text evidence="3">The sequence shown here is derived from an EMBL/GenBank/DDBJ whole genome shotgun (WGS) entry which is preliminary data.</text>
</comment>
<sequence length="225" mass="25987">MGISSYIREERALTNLPDDLINSEEFARELDDIELTYRSALSEITAKLDILSNNFKMMNSYVPIHHIQGRLKTFDSLMEKAGRYGIEDPLHNLNVVREQVYDIAGIRVVCNYREDIYTISRLLMDQEDVRTVKVKDYCKNPKPSGYRSLHVVVEIPVFLVDGKKMVPVEIQFRTIAMDTWASLEHDLKYKNKGALSADVKDQLQECASTLADVDVQMERIRHKVF</sequence>
<dbReference type="CDD" id="cd05399">
    <property type="entry name" value="NT_Rel-Spo_like"/>
    <property type="match status" value="1"/>
</dbReference>
<feature type="domain" description="RelA/SpoT" evidence="2">
    <location>
        <begin position="69"/>
        <end position="195"/>
    </location>
</feature>
<dbReference type="RefSeq" id="WP_154572862.1">
    <property type="nucleotide sequence ID" value="NZ_DBEZJY010000077.1"/>
</dbReference>